<dbReference type="CDD" id="cd11325">
    <property type="entry name" value="AmyAc_GTHase"/>
    <property type="match status" value="1"/>
</dbReference>
<dbReference type="GeneID" id="55640290"/>
<dbReference type="InterPro" id="IPR013783">
    <property type="entry name" value="Ig-like_fold"/>
</dbReference>
<dbReference type="GO" id="GO:0005992">
    <property type="term" value="P:trehalose biosynthetic process"/>
    <property type="evidence" value="ECO:0007669"/>
    <property type="project" value="UniProtKB-UniRule"/>
</dbReference>
<feature type="active site" description="Proton donor" evidence="15">
    <location>
        <position position="283"/>
    </location>
</feature>
<evidence type="ECO:0000256" key="12">
    <source>
        <dbReference type="ARBA" id="ARBA00034013"/>
    </source>
</evidence>
<dbReference type="Gene3D" id="2.60.40.10">
    <property type="entry name" value="Immunoglobulins"/>
    <property type="match status" value="1"/>
</dbReference>
<dbReference type="RefSeq" id="WP_174628469.1">
    <property type="nucleotide sequence ID" value="NZ_CP049074.1"/>
</dbReference>
<feature type="active site" description="Nucleophile" evidence="15">
    <location>
        <position position="252"/>
    </location>
</feature>
<dbReference type="InterPro" id="IPR044901">
    <property type="entry name" value="Trehalose_TreZ_E-set_sf"/>
</dbReference>
<comment type="similarity">
    <text evidence="3 14">Belongs to the glycosyl hydrolase 13 family.</text>
</comment>
<feature type="binding site" evidence="16">
    <location>
        <begin position="250"/>
        <end position="255"/>
    </location>
    <ligand>
        <name>substrate</name>
    </ligand>
</feature>
<protein>
    <recommendedName>
        <fullName evidence="5 13">Malto-oligosyltrehalose trehalohydrolase</fullName>
        <shortName evidence="14">MTHase</shortName>
        <ecNumber evidence="4 13">3.2.1.141</ecNumber>
    </recommendedName>
    <alternativeName>
        <fullName evidence="11 14">4-alpha-D-((1-&gt;4)-alpha-D-glucano)trehalose trehalohydrolase</fullName>
    </alternativeName>
    <alternativeName>
        <fullName evidence="10 14">Maltooligosyl trehalose trehalohydrolase</fullName>
    </alternativeName>
</protein>
<dbReference type="Pfam" id="PF09071">
    <property type="entry name" value="Alpha-amyl_C"/>
    <property type="match status" value="1"/>
</dbReference>
<dbReference type="SMART" id="SM00642">
    <property type="entry name" value="Aamy"/>
    <property type="match status" value="1"/>
</dbReference>
<evidence type="ECO:0000256" key="6">
    <source>
        <dbReference type="ARBA" id="ARBA00022490"/>
    </source>
</evidence>
<organism evidence="19 20">
    <name type="scientific">Metallosphaera tengchongensis</name>
    <dbReference type="NCBI Taxonomy" id="1532350"/>
    <lineage>
        <taxon>Archaea</taxon>
        <taxon>Thermoproteota</taxon>
        <taxon>Thermoprotei</taxon>
        <taxon>Sulfolobales</taxon>
        <taxon>Sulfolobaceae</taxon>
        <taxon>Metallosphaera</taxon>
    </lineage>
</organism>
<sequence>MFGPTVSSGKVKFSLWAPYQERASVEILGNGIYDMVKDDMGFFSVEVATEPNSLYKFLIKEGKVPDPASRYQPQGVHGYSQVVSPDFPWTDQGWRGVNKDELVIYELHVGTFSEEGTFKGVINKLSYLKDLGVTAIELMPVAQFPGSWGWGYDGVYPFAVQNSYGRPQDLKELVNQAHSAGISVVLDVVYNHVGPEGNYMPLLGPYLTDKYKTPWGLTFNFDDMGSDQVRALVLENLEYWMGEFHIDGFRLDAVHAIVDNSPKHILEDIADLVHSRGKVVIAESDLNDPRIVSPKDICGYNLDAQWVDDFHHSVHAYLTGEREGYFSDFGSLEDLVKALRDVFVYDGRYSKFRGKTHGRPIPPQVDRNRFVVYVQNHDQVGNRGGGERLSTLVDLDKYKVAAAIYLLSPFVPMIFMGEEYGERNPFYYFSDFSDQKIAQGVREGRRRDNSQVTDPQSRDTFLRSKLSWSFDQEILSFYRELIRIRKIYRPKGSPEVRKGDGWLQIKTGNVLSIFTFSENSVDVTYTGKLLLSSVKFPEIIEPGTVKLKRGVGVYKIEESLALKAGIESV</sequence>
<dbReference type="KEGG" id="mten:GWK48_00055"/>
<dbReference type="InterPro" id="IPR015156">
    <property type="entry name" value="Maltooligo_trehalose_arc_C"/>
</dbReference>
<comment type="catalytic activity">
    <reaction evidence="12 14">
        <text>hydrolysis of (1-&gt;4)-alpha-D-glucosidic linkage in 4-alpha-D-[(1-&gt;4)-alpha-D-glucanosyl]n trehalose to yield trehalose and (1-&gt;4)-alpha-D-glucan.</text>
        <dbReference type="EC" id="3.2.1.141"/>
    </reaction>
</comment>
<dbReference type="CDD" id="cd02853">
    <property type="entry name" value="E_set_MTHase_like_N"/>
    <property type="match status" value="1"/>
</dbReference>
<proteinExistence type="inferred from homology"/>
<feature type="domain" description="Glycosyl hydrolase family 13 catalytic" evidence="18">
    <location>
        <begin position="106"/>
        <end position="451"/>
    </location>
</feature>
<dbReference type="InterPro" id="IPR006047">
    <property type="entry name" value="GH13_cat_dom"/>
</dbReference>
<evidence type="ECO:0000256" key="13">
    <source>
        <dbReference type="NCBIfam" id="TIGR02402"/>
    </source>
</evidence>
<keyword evidence="9 14" id="KW-0326">Glycosidase</keyword>
<evidence type="ECO:0000256" key="7">
    <source>
        <dbReference type="ARBA" id="ARBA00022801"/>
    </source>
</evidence>
<dbReference type="PIRSF" id="PIRSF006337">
    <property type="entry name" value="Trehalose_TreZ"/>
    <property type="match status" value="1"/>
</dbReference>
<evidence type="ECO:0000256" key="17">
    <source>
        <dbReference type="PIRSR" id="PIRSR006337-3"/>
    </source>
</evidence>
<gene>
    <name evidence="19" type="primary">treZ</name>
    <name evidence="19" type="ORF">GWK48_00055</name>
</gene>
<dbReference type="PANTHER" id="PTHR43651">
    <property type="entry name" value="1,4-ALPHA-GLUCAN-BRANCHING ENZYME"/>
    <property type="match status" value="1"/>
</dbReference>
<dbReference type="AlphaFoldDB" id="A0A6N0NUX7"/>
<feature type="site" description="Transition state stabilizer" evidence="17">
    <location>
        <position position="378"/>
    </location>
</feature>
<dbReference type="OrthoDB" id="18347at2157"/>
<keyword evidence="8" id="KW-0119">Carbohydrate metabolism</keyword>
<dbReference type="EMBL" id="CP049074">
    <property type="protein sequence ID" value="QKQ98999.1"/>
    <property type="molecule type" value="Genomic_DNA"/>
</dbReference>
<dbReference type="Gene3D" id="3.20.20.80">
    <property type="entry name" value="Glycosidases"/>
    <property type="match status" value="1"/>
</dbReference>
<evidence type="ECO:0000256" key="1">
    <source>
        <dbReference type="ARBA" id="ARBA00004496"/>
    </source>
</evidence>
<comment type="pathway">
    <text evidence="2 14">Glycan biosynthesis; trehalose biosynthesis.</text>
</comment>
<dbReference type="InterPro" id="IPR017853">
    <property type="entry name" value="GH"/>
</dbReference>
<comment type="subcellular location">
    <subcellularLocation>
        <location evidence="1 15">Cytoplasm</location>
    </subcellularLocation>
</comment>
<dbReference type="SUPFAM" id="SSF51011">
    <property type="entry name" value="Glycosyl hydrolase domain"/>
    <property type="match status" value="1"/>
</dbReference>
<dbReference type="SUPFAM" id="SSF81296">
    <property type="entry name" value="E set domains"/>
    <property type="match status" value="1"/>
</dbReference>
<feature type="binding site" evidence="16">
    <location>
        <begin position="308"/>
        <end position="312"/>
    </location>
    <ligand>
        <name>substrate</name>
    </ligand>
</feature>
<accession>A0A6N0NUX7</accession>
<dbReference type="InterPro" id="IPR013780">
    <property type="entry name" value="Glyco_hydro_b"/>
</dbReference>
<dbReference type="UniPathway" id="UPA00299"/>
<keyword evidence="7 14" id="KW-0378">Hydrolase</keyword>
<dbReference type="Proteomes" id="UP000509301">
    <property type="component" value="Chromosome"/>
</dbReference>
<evidence type="ECO:0000256" key="8">
    <source>
        <dbReference type="ARBA" id="ARBA00023277"/>
    </source>
</evidence>
<evidence type="ECO:0000256" key="11">
    <source>
        <dbReference type="ARBA" id="ARBA00033284"/>
    </source>
</evidence>
<keyword evidence="20" id="KW-1185">Reference proteome</keyword>
<dbReference type="Gene3D" id="1.10.10.760">
    <property type="entry name" value="E-set domains of sugar-utilizing enzymes"/>
    <property type="match status" value="1"/>
</dbReference>
<reference evidence="19 20" key="1">
    <citation type="submission" date="2020-02" db="EMBL/GenBank/DDBJ databases">
        <title>Comparative genome analysis reveals the metabolism and evolution of the thermophilic archaeal genus Metallosphaera.</title>
        <authorList>
            <person name="Jiang C."/>
        </authorList>
    </citation>
    <scope>NUCLEOTIDE SEQUENCE [LARGE SCALE GENOMIC DNA]</scope>
    <source>
        <strain evidence="19 20">Ric-A</strain>
    </source>
</reference>
<evidence type="ECO:0000256" key="15">
    <source>
        <dbReference type="PIRSR" id="PIRSR006337-1"/>
    </source>
</evidence>
<evidence type="ECO:0000256" key="4">
    <source>
        <dbReference type="ARBA" id="ARBA00012268"/>
    </source>
</evidence>
<feature type="binding site" evidence="16">
    <location>
        <begin position="377"/>
        <end position="382"/>
    </location>
    <ligand>
        <name>substrate</name>
    </ligand>
</feature>
<dbReference type="Gene3D" id="2.60.40.1180">
    <property type="entry name" value="Golgi alpha-mannosidase II"/>
    <property type="match status" value="1"/>
</dbReference>
<evidence type="ECO:0000256" key="5">
    <source>
        <dbReference type="ARBA" id="ARBA00015938"/>
    </source>
</evidence>
<evidence type="ECO:0000256" key="9">
    <source>
        <dbReference type="ARBA" id="ARBA00023295"/>
    </source>
</evidence>
<dbReference type="NCBIfam" id="TIGR02402">
    <property type="entry name" value="trehalose_TreZ"/>
    <property type="match status" value="1"/>
</dbReference>
<dbReference type="GO" id="GO:0005737">
    <property type="term" value="C:cytoplasm"/>
    <property type="evidence" value="ECO:0007669"/>
    <property type="project" value="UniProtKB-SubCell"/>
</dbReference>
<dbReference type="PANTHER" id="PTHR43651:SF11">
    <property type="entry name" value="MALTO-OLIGOSYLTREHALOSE TREHALOHYDROLASE"/>
    <property type="match status" value="1"/>
</dbReference>
<evidence type="ECO:0000259" key="18">
    <source>
        <dbReference type="SMART" id="SM00642"/>
    </source>
</evidence>
<evidence type="ECO:0000313" key="20">
    <source>
        <dbReference type="Proteomes" id="UP000509301"/>
    </source>
</evidence>
<evidence type="ECO:0000256" key="10">
    <source>
        <dbReference type="ARBA" id="ARBA00032057"/>
    </source>
</evidence>
<evidence type="ECO:0000313" key="19">
    <source>
        <dbReference type="EMBL" id="QKQ98999.1"/>
    </source>
</evidence>
<name>A0A6N0NUX7_9CREN</name>
<evidence type="ECO:0000256" key="2">
    <source>
        <dbReference type="ARBA" id="ARBA00005199"/>
    </source>
</evidence>
<dbReference type="GO" id="GO:0033942">
    <property type="term" value="F:4-alpha-D-(1-&gt;4)-alpha-D-glucanotrehalose trehalohydrolase activity"/>
    <property type="evidence" value="ECO:0007669"/>
    <property type="project" value="UniProtKB-EC"/>
</dbReference>
<dbReference type="InterPro" id="IPR014756">
    <property type="entry name" value="Ig_E-set"/>
</dbReference>
<evidence type="ECO:0000256" key="14">
    <source>
        <dbReference type="PIRNR" id="PIRNR006337"/>
    </source>
</evidence>
<dbReference type="Pfam" id="PF00128">
    <property type="entry name" value="Alpha-amylase"/>
    <property type="match status" value="2"/>
</dbReference>
<keyword evidence="6" id="KW-0963">Cytoplasm</keyword>
<dbReference type="EC" id="3.2.1.141" evidence="4 13"/>
<dbReference type="SUPFAM" id="SSF51445">
    <property type="entry name" value="(Trans)glycosidases"/>
    <property type="match status" value="1"/>
</dbReference>
<dbReference type="InterPro" id="IPR012768">
    <property type="entry name" value="Trehalose_TreZ"/>
</dbReference>
<evidence type="ECO:0000256" key="3">
    <source>
        <dbReference type="ARBA" id="ARBA00008061"/>
    </source>
</evidence>
<evidence type="ECO:0000256" key="16">
    <source>
        <dbReference type="PIRSR" id="PIRSR006337-2"/>
    </source>
</evidence>